<protein>
    <submittedName>
        <fullName evidence="1">Uncharacterized protein</fullName>
    </submittedName>
</protein>
<sequence>MSSWVIVGASRGIGLEYVQQLSNDPNKIVVATIRSQASAGPLNQLAAERKNIHVILTDISSPPKLQLAAEEVSNITGGGLDVLVFNAFLPGTEAFQLPTTAFAGKEAELERELIEPLKVNVIHLIHAINAFLPLVRKGSAKKIIYITSGNGDVNVSRICEIPNLLGYCTSKAAGNIVMAKYHAELKREGIKTLSLSPGWVDTDSGRPETPEAFDWLLSAFQKIQPDVTGPTTAEKSVRLQLGVIDELDAGKSGMVLSQNGNDTWF</sequence>
<name>A0ACC3NCX4_9PEZI</name>
<proteinExistence type="predicted"/>
<gene>
    <name evidence="1" type="ORF">LTR37_007701</name>
</gene>
<evidence type="ECO:0000313" key="1">
    <source>
        <dbReference type="EMBL" id="KAK3714721.1"/>
    </source>
</evidence>
<dbReference type="Proteomes" id="UP001281147">
    <property type="component" value="Unassembled WGS sequence"/>
</dbReference>
<evidence type="ECO:0000313" key="2">
    <source>
        <dbReference type="Proteomes" id="UP001281147"/>
    </source>
</evidence>
<keyword evidence="2" id="KW-1185">Reference proteome</keyword>
<comment type="caution">
    <text evidence="1">The sequence shown here is derived from an EMBL/GenBank/DDBJ whole genome shotgun (WGS) entry which is preliminary data.</text>
</comment>
<dbReference type="EMBL" id="JAUTXU010000054">
    <property type="protein sequence ID" value="KAK3714721.1"/>
    <property type="molecule type" value="Genomic_DNA"/>
</dbReference>
<accession>A0ACC3NCX4</accession>
<reference evidence="1" key="1">
    <citation type="submission" date="2023-07" db="EMBL/GenBank/DDBJ databases">
        <title>Black Yeasts Isolated from many extreme environments.</title>
        <authorList>
            <person name="Coleine C."/>
            <person name="Stajich J.E."/>
            <person name="Selbmann L."/>
        </authorList>
    </citation>
    <scope>NUCLEOTIDE SEQUENCE</scope>
    <source>
        <strain evidence="1">CCFEE 5714</strain>
    </source>
</reference>
<organism evidence="1 2">
    <name type="scientific">Vermiconidia calcicola</name>
    <dbReference type="NCBI Taxonomy" id="1690605"/>
    <lineage>
        <taxon>Eukaryota</taxon>
        <taxon>Fungi</taxon>
        <taxon>Dikarya</taxon>
        <taxon>Ascomycota</taxon>
        <taxon>Pezizomycotina</taxon>
        <taxon>Dothideomycetes</taxon>
        <taxon>Dothideomycetidae</taxon>
        <taxon>Mycosphaerellales</taxon>
        <taxon>Extremaceae</taxon>
        <taxon>Vermiconidia</taxon>
    </lineage>
</organism>